<organism evidence="1 2">
    <name type="scientific">Racocetra fulgida</name>
    <dbReference type="NCBI Taxonomy" id="60492"/>
    <lineage>
        <taxon>Eukaryota</taxon>
        <taxon>Fungi</taxon>
        <taxon>Fungi incertae sedis</taxon>
        <taxon>Mucoromycota</taxon>
        <taxon>Glomeromycotina</taxon>
        <taxon>Glomeromycetes</taxon>
        <taxon>Diversisporales</taxon>
        <taxon>Gigasporaceae</taxon>
        <taxon>Racocetra</taxon>
    </lineage>
</organism>
<keyword evidence="2" id="KW-1185">Reference proteome</keyword>
<proteinExistence type="predicted"/>
<evidence type="ECO:0000313" key="1">
    <source>
        <dbReference type="EMBL" id="CAG8487011.1"/>
    </source>
</evidence>
<dbReference type="Proteomes" id="UP000789396">
    <property type="component" value="Unassembled WGS sequence"/>
</dbReference>
<accession>A0A9N8WLX0</accession>
<comment type="caution">
    <text evidence="1">The sequence shown here is derived from an EMBL/GenBank/DDBJ whole genome shotgun (WGS) entry which is preliminary data.</text>
</comment>
<evidence type="ECO:0000313" key="2">
    <source>
        <dbReference type="Proteomes" id="UP000789396"/>
    </source>
</evidence>
<dbReference type="OrthoDB" id="2477911at2759"/>
<dbReference type="AlphaFoldDB" id="A0A9N8WLX0"/>
<gene>
    <name evidence="1" type="ORF">RFULGI_LOCUS1808</name>
</gene>
<protein>
    <submittedName>
        <fullName evidence="1">9522_t:CDS:1</fullName>
    </submittedName>
</protein>
<dbReference type="EMBL" id="CAJVPZ010001219">
    <property type="protein sequence ID" value="CAG8487011.1"/>
    <property type="molecule type" value="Genomic_DNA"/>
</dbReference>
<reference evidence="1" key="1">
    <citation type="submission" date="2021-06" db="EMBL/GenBank/DDBJ databases">
        <authorList>
            <person name="Kallberg Y."/>
            <person name="Tangrot J."/>
            <person name="Rosling A."/>
        </authorList>
    </citation>
    <scope>NUCLEOTIDE SEQUENCE</scope>
    <source>
        <strain evidence="1">IN212</strain>
    </source>
</reference>
<name>A0A9N8WLX0_9GLOM</name>
<sequence length="117" mass="13131">MTGTNTTNNISFELTKLGTAINMSFKLTEIGLTSNLSCILTELNASEMPVEMTEIKFVAKETADDVLQLSETAREHQNCLARERYVLKMAQNVRKSAVENIESTCDHKNQLKREAYA</sequence>